<reference evidence="1" key="2">
    <citation type="journal article" date="2022" name="New Phytol.">
        <title>Evolutionary transition to the ectomycorrhizal habit in the genomes of a hyperdiverse lineage of mushroom-forming fungi.</title>
        <authorList>
            <person name="Looney B."/>
            <person name="Miyauchi S."/>
            <person name="Morin E."/>
            <person name="Drula E."/>
            <person name="Courty P.E."/>
            <person name="Kohler A."/>
            <person name="Kuo A."/>
            <person name="LaButti K."/>
            <person name="Pangilinan J."/>
            <person name="Lipzen A."/>
            <person name="Riley R."/>
            <person name="Andreopoulos W."/>
            <person name="He G."/>
            <person name="Johnson J."/>
            <person name="Nolan M."/>
            <person name="Tritt A."/>
            <person name="Barry K.W."/>
            <person name="Grigoriev I.V."/>
            <person name="Nagy L.G."/>
            <person name="Hibbett D."/>
            <person name="Henrissat B."/>
            <person name="Matheny P.B."/>
            <person name="Labbe J."/>
            <person name="Martin F.M."/>
        </authorList>
    </citation>
    <scope>NUCLEOTIDE SEQUENCE</scope>
    <source>
        <strain evidence="1">EC-137</strain>
    </source>
</reference>
<evidence type="ECO:0000313" key="2">
    <source>
        <dbReference type="Proteomes" id="UP000814128"/>
    </source>
</evidence>
<evidence type="ECO:0000313" key="1">
    <source>
        <dbReference type="EMBL" id="KAI0035968.1"/>
    </source>
</evidence>
<dbReference type="Proteomes" id="UP000814128">
    <property type="component" value="Unassembled WGS sequence"/>
</dbReference>
<proteinExistence type="predicted"/>
<keyword evidence="2" id="KW-1185">Reference proteome</keyword>
<sequence>RKKDDAGSSAPTAASSPAPESEDQQGPESVLLANLSSRPRLSISRHPVFVPISEGSPYHHTDQLAHNRLGFRYVPAGVAPPTFRTIESKPTGYRVSWEDRSASIKVTTDGLGLLGEKGFRGARCNAPVREGKWYMEVVLEKGGGDRAEGEHAQGQGAHVRLGWARREAPLNAPCGLDAYSYALRDKTGEKVTLSRPRPYGPPVRSGDVVGLYISLPPLRKPNPKDPTDPAHLHRERIAIEFKGQEYFEALEYPQTKEMSALMDFKTKAESAAPVPPPGAKKGATMKNVSERARENDSSSSSAADLRPLPTLEGSQIAFFINGATPGPAFRDIYDFLPLQQSASARHKPEKRKREREGVRGHHENSFDDGTLGYYPFISLFGCAQVRLNPGPDFAFPPPPDIDAALAEGPNTEQDPDAPRTWRPLYERYKEYMDEQWALDETEQEE</sequence>
<comment type="caution">
    <text evidence="1">The sequence shown here is derived from an EMBL/GenBank/DDBJ whole genome shotgun (WGS) entry which is preliminary data.</text>
</comment>
<reference evidence="1" key="1">
    <citation type="submission" date="2021-02" db="EMBL/GenBank/DDBJ databases">
        <authorList>
            <consortium name="DOE Joint Genome Institute"/>
            <person name="Ahrendt S."/>
            <person name="Looney B.P."/>
            <person name="Miyauchi S."/>
            <person name="Morin E."/>
            <person name="Drula E."/>
            <person name="Courty P.E."/>
            <person name="Chicoki N."/>
            <person name="Fauchery L."/>
            <person name="Kohler A."/>
            <person name="Kuo A."/>
            <person name="Labutti K."/>
            <person name="Pangilinan J."/>
            <person name="Lipzen A."/>
            <person name="Riley R."/>
            <person name="Andreopoulos W."/>
            <person name="He G."/>
            <person name="Johnson J."/>
            <person name="Barry K.W."/>
            <person name="Grigoriev I.V."/>
            <person name="Nagy L."/>
            <person name="Hibbett D."/>
            <person name="Henrissat B."/>
            <person name="Matheny P.B."/>
            <person name="Labbe J."/>
            <person name="Martin F."/>
        </authorList>
    </citation>
    <scope>NUCLEOTIDE SEQUENCE</scope>
    <source>
        <strain evidence="1">EC-137</strain>
    </source>
</reference>
<gene>
    <name evidence="1" type="ORF">K488DRAFT_18413</name>
</gene>
<feature type="non-terminal residue" evidence="1">
    <location>
        <position position="445"/>
    </location>
</feature>
<name>A0ACB8QVY3_9AGAM</name>
<dbReference type="EMBL" id="MU273477">
    <property type="protein sequence ID" value="KAI0035968.1"/>
    <property type="molecule type" value="Genomic_DNA"/>
</dbReference>
<feature type="non-terminal residue" evidence="1">
    <location>
        <position position="1"/>
    </location>
</feature>
<organism evidence="1 2">
    <name type="scientific">Vararia minispora EC-137</name>
    <dbReference type="NCBI Taxonomy" id="1314806"/>
    <lineage>
        <taxon>Eukaryota</taxon>
        <taxon>Fungi</taxon>
        <taxon>Dikarya</taxon>
        <taxon>Basidiomycota</taxon>
        <taxon>Agaricomycotina</taxon>
        <taxon>Agaricomycetes</taxon>
        <taxon>Russulales</taxon>
        <taxon>Lachnocladiaceae</taxon>
        <taxon>Vararia</taxon>
    </lineage>
</organism>
<protein>
    <submittedName>
        <fullName evidence="1">Uncharacterized protein</fullName>
    </submittedName>
</protein>
<accession>A0ACB8QVY3</accession>